<dbReference type="Proteomes" id="UP000075903">
    <property type="component" value="Unassembled WGS sequence"/>
</dbReference>
<evidence type="ECO:0000313" key="2">
    <source>
        <dbReference type="Proteomes" id="UP000075903"/>
    </source>
</evidence>
<protein>
    <submittedName>
        <fullName evidence="1">Uncharacterized protein</fullName>
    </submittedName>
</protein>
<evidence type="ECO:0000313" key="1">
    <source>
        <dbReference type="EnsemblMetazoa" id="AMEM011752-PA"/>
    </source>
</evidence>
<reference evidence="1" key="1">
    <citation type="submission" date="2020-05" db="UniProtKB">
        <authorList>
            <consortium name="EnsemblMetazoa"/>
        </authorList>
    </citation>
    <scope>IDENTIFICATION</scope>
    <source>
        <strain evidence="1">MAF</strain>
    </source>
</reference>
<organism evidence="1 2">
    <name type="scientific">Anopheles merus</name>
    <name type="common">Mosquito</name>
    <dbReference type="NCBI Taxonomy" id="30066"/>
    <lineage>
        <taxon>Eukaryota</taxon>
        <taxon>Metazoa</taxon>
        <taxon>Ecdysozoa</taxon>
        <taxon>Arthropoda</taxon>
        <taxon>Hexapoda</taxon>
        <taxon>Insecta</taxon>
        <taxon>Pterygota</taxon>
        <taxon>Neoptera</taxon>
        <taxon>Endopterygota</taxon>
        <taxon>Diptera</taxon>
        <taxon>Nematocera</taxon>
        <taxon>Culicoidea</taxon>
        <taxon>Culicidae</taxon>
        <taxon>Anophelinae</taxon>
        <taxon>Anopheles</taxon>
    </lineage>
</organism>
<accession>A0A182VAQ6</accession>
<name>A0A182VAQ6_ANOME</name>
<dbReference type="VEuPathDB" id="VectorBase:AMEM011752"/>
<proteinExistence type="predicted"/>
<dbReference type="AlphaFoldDB" id="A0A182VAQ6"/>
<sequence>MESQSGQKKLASQRLRVVCYIQRLRCMIGAVQSGTLGKTLTARTGALRDQAFKVATTAELDDLQDHIFQLQQEVLTIISNQYETDQPMLWEQQKFLNLAPAMK</sequence>
<keyword evidence="2" id="KW-1185">Reference proteome</keyword>
<dbReference type="EnsemblMetazoa" id="AMEM011752-RA">
    <property type="protein sequence ID" value="AMEM011752-PA"/>
    <property type="gene ID" value="AMEM011752"/>
</dbReference>